<comment type="subunit">
    <text evidence="6">Conjugated with ATG12.</text>
</comment>
<evidence type="ECO:0000259" key="9">
    <source>
        <dbReference type="Pfam" id="PF20638"/>
    </source>
</evidence>
<dbReference type="GO" id="GO:0019776">
    <property type="term" value="F:Atg8-family ligase activity"/>
    <property type="evidence" value="ECO:0007669"/>
    <property type="project" value="TreeGrafter"/>
</dbReference>
<dbReference type="OMA" id="NTELMEG"/>
<gene>
    <name evidence="10" type="primary">ATG5</name>
    <name evidence="10" type="ORF">T03_1554</name>
</gene>
<keyword evidence="11" id="KW-1185">Reference proteome</keyword>
<dbReference type="InterPro" id="IPR048940">
    <property type="entry name" value="ATG5_HBR"/>
</dbReference>
<protein>
    <recommendedName>
        <fullName evidence="6">Autophagy protein 5</fullName>
    </recommendedName>
</protein>
<keyword evidence="5 6" id="KW-0072">Autophagy</keyword>
<proteinExistence type="inferred from homology"/>
<dbReference type="PANTHER" id="PTHR13040">
    <property type="entry name" value="AUTOPHAGY PROTEIN 5"/>
    <property type="match status" value="1"/>
</dbReference>
<comment type="similarity">
    <text evidence="2 6">Belongs to the ATG5 family.</text>
</comment>
<dbReference type="GO" id="GO:0000422">
    <property type="term" value="P:autophagy of mitochondrion"/>
    <property type="evidence" value="ECO:0007669"/>
    <property type="project" value="TreeGrafter"/>
</dbReference>
<accession>A0A0V1CC28</accession>
<reference evidence="10 11" key="1">
    <citation type="submission" date="2015-01" db="EMBL/GenBank/DDBJ databases">
        <title>Evolution of Trichinella species and genotypes.</title>
        <authorList>
            <person name="Korhonen P.K."/>
            <person name="Edoardo P."/>
            <person name="Giuseppe L.R."/>
            <person name="Gasser R.B."/>
        </authorList>
    </citation>
    <scope>NUCLEOTIDE SEQUENCE [LARGE SCALE GENOMIC DNA]</scope>
    <source>
        <strain evidence="10">ISS120</strain>
    </source>
</reference>
<dbReference type="OrthoDB" id="5913938at2759"/>
<dbReference type="GO" id="GO:0034274">
    <property type="term" value="C:Atg12-Atg5-Atg16 complex"/>
    <property type="evidence" value="ECO:0007669"/>
    <property type="project" value="TreeGrafter"/>
</dbReference>
<dbReference type="Pfam" id="PF04106">
    <property type="entry name" value="ATG5_UblB"/>
    <property type="match status" value="1"/>
</dbReference>
<dbReference type="Pfam" id="PF20637">
    <property type="entry name" value="ATG5_HBR"/>
    <property type="match status" value="1"/>
</dbReference>
<dbReference type="GO" id="GO:0061908">
    <property type="term" value="C:phagophore"/>
    <property type="evidence" value="ECO:0007669"/>
    <property type="project" value="TreeGrafter"/>
</dbReference>
<evidence type="ECO:0000256" key="1">
    <source>
        <dbReference type="ARBA" id="ARBA00004623"/>
    </source>
</evidence>
<dbReference type="Pfam" id="PF20638">
    <property type="entry name" value="ATG5_UblA"/>
    <property type="match status" value="1"/>
</dbReference>
<comment type="function">
    <text evidence="6">Involved in autophagic vesicle formation.</text>
</comment>
<evidence type="ECO:0000256" key="3">
    <source>
        <dbReference type="ARBA" id="ARBA00022499"/>
    </source>
</evidence>
<dbReference type="Gene3D" id="3.10.20.620">
    <property type="match status" value="1"/>
</dbReference>
<dbReference type="AlphaFoldDB" id="A0A0V1CC28"/>
<dbReference type="InterPro" id="IPR007239">
    <property type="entry name" value="Atg5"/>
</dbReference>
<name>A0A0V1CC28_TRIBR</name>
<dbReference type="InterPro" id="IPR048939">
    <property type="entry name" value="ATG5_UblA"/>
</dbReference>
<feature type="domain" description="Autophagy protein ATG5 UblB" evidence="7">
    <location>
        <begin position="152"/>
        <end position="233"/>
    </location>
</feature>
<sequence length="560" mass="64557">MLSYLKIMKFCCDEGDMGRTCSRNYLLLAYHIFHWLLKRFTNILLPMQYPIGLLHDIYADDAVHPWNITVRVKDFPQEELLSCKSLNIVEAHFNHMLKQAGVVKHQGHIIEKMQKHEIKQLWNSFVNSRFDQFWAVNLKLMENSQLHPIKALPVRLYKNDHKFVQRLCPVTVSTEPVRPSTVLDLIHITNFVPENEIEKTKFICHGVVVPHDTQLIWLYINLSYPDNFLHIVVRIHFVGYAISFAKCELIDQYCSVTARKVVCNNDLNLVFSYEEYSEVKKVMKFLKFMSLVNWHANIHVQMFISGAVTFCILFFQTYAALEEHALIKQDVKKDDFYNSGRRRRRNAGFVPESGNAKYPHFWLPASNDDGDAQSLTNIMKHGSGNTELMEGEFSVSGPKSDFAFDAKADFFRSPFWYKYNHNILNSDGFIGSKLRKSNSGSSDFTAPFLEALKLSLNPAAMQNHHKVPKNTGQRTTATSFPSVGTNFQFEPGNDYSVSSEINVKYNSDGHDPFVLPFSSGFRVRSAPHMYSYRHALHPDHWFQLGPQKPLSYGDLYGLNK</sequence>
<evidence type="ECO:0000313" key="10">
    <source>
        <dbReference type="EMBL" id="KRY46838.1"/>
    </source>
</evidence>
<evidence type="ECO:0000313" key="11">
    <source>
        <dbReference type="Proteomes" id="UP000054653"/>
    </source>
</evidence>
<dbReference type="InterPro" id="IPR042526">
    <property type="entry name" value="Atg5_HR"/>
</dbReference>
<dbReference type="InterPro" id="IPR042527">
    <property type="entry name" value="Atg5_UblA_dom_sf"/>
</dbReference>
<dbReference type="Gene3D" id="1.10.246.190">
    <property type="entry name" value="Autophagy protein Apg5, helix rich domain"/>
    <property type="match status" value="1"/>
</dbReference>
<feature type="domain" description="Autophagy protein ATG5 UblA" evidence="9">
    <location>
        <begin position="39"/>
        <end position="71"/>
    </location>
</feature>
<evidence type="ECO:0000259" key="8">
    <source>
        <dbReference type="Pfam" id="PF20637"/>
    </source>
</evidence>
<feature type="domain" description="Autophagy protein ATG5 alpha-helical bundle region" evidence="8">
    <location>
        <begin position="88"/>
        <end position="142"/>
    </location>
</feature>
<comment type="caution">
    <text evidence="10">The sequence shown here is derived from an EMBL/GenBank/DDBJ whole genome shotgun (WGS) entry which is preliminary data.</text>
</comment>
<dbReference type="STRING" id="45882.A0A0V1CC28"/>
<dbReference type="GO" id="GO:0034045">
    <property type="term" value="C:phagophore assembly site membrane"/>
    <property type="evidence" value="ECO:0007669"/>
    <property type="project" value="UniProtKB-SubCell"/>
</dbReference>
<evidence type="ECO:0000256" key="5">
    <source>
        <dbReference type="ARBA" id="ARBA00023006"/>
    </source>
</evidence>
<dbReference type="GO" id="GO:0034727">
    <property type="term" value="P:piecemeal microautophagy of the nucleus"/>
    <property type="evidence" value="ECO:0007669"/>
    <property type="project" value="TreeGrafter"/>
</dbReference>
<organism evidence="10 11">
    <name type="scientific">Trichinella britovi</name>
    <name type="common">Parasitic roundworm</name>
    <dbReference type="NCBI Taxonomy" id="45882"/>
    <lineage>
        <taxon>Eukaryota</taxon>
        <taxon>Metazoa</taxon>
        <taxon>Ecdysozoa</taxon>
        <taxon>Nematoda</taxon>
        <taxon>Enoplea</taxon>
        <taxon>Dorylaimia</taxon>
        <taxon>Trichinellida</taxon>
        <taxon>Trichinellidae</taxon>
        <taxon>Trichinella</taxon>
    </lineage>
</organism>
<evidence type="ECO:0000256" key="4">
    <source>
        <dbReference type="ARBA" id="ARBA00022843"/>
    </source>
</evidence>
<dbReference type="PANTHER" id="PTHR13040:SF2">
    <property type="entry name" value="AUTOPHAGY PROTEIN 5"/>
    <property type="match status" value="1"/>
</dbReference>
<dbReference type="GO" id="GO:0005776">
    <property type="term" value="C:autophagosome"/>
    <property type="evidence" value="ECO:0007669"/>
    <property type="project" value="TreeGrafter"/>
</dbReference>
<dbReference type="Proteomes" id="UP000054653">
    <property type="component" value="Unassembled WGS sequence"/>
</dbReference>
<evidence type="ECO:0000256" key="2">
    <source>
        <dbReference type="ARBA" id="ARBA00006910"/>
    </source>
</evidence>
<evidence type="ECO:0000256" key="6">
    <source>
        <dbReference type="RuleBase" id="RU361202"/>
    </source>
</evidence>
<dbReference type="GO" id="GO:0007033">
    <property type="term" value="P:vacuole organization"/>
    <property type="evidence" value="ECO:0007669"/>
    <property type="project" value="UniProtKB-ARBA"/>
</dbReference>
<keyword evidence="3 6" id="KW-1017">Isopeptide bond</keyword>
<keyword evidence="6" id="KW-0472">Membrane</keyword>
<dbReference type="GO" id="GO:0006995">
    <property type="term" value="P:cellular response to nitrogen starvation"/>
    <property type="evidence" value="ECO:0007669"/>
    <property type="project" value="TreeGrafter"/>
</dbReference>
<dbReference type="EMBL" id="JYDI01000268">
    <property type="protein sequence ID" value="KRY46838.1"/>
    <property type="molecule type" value="Genomic_DNA"/>
</dbReference>
<comment type="subcellular location">
    <subcellularLocation>
        <location evidence="1 6">Preautophagosomal structure membrane</location>
        <topology evidence="1 6">Peripheral membrane protein</topology>
    </subcellularLocation>
</comment>
<keyword evidence="4 6" id="KW-0832">Ubl conjugation</keyword>
<dbReference type="InterPro" id="IPR048318">
    <property type="entry name" value="ATG5_UblB"/>
</dbReference>
<dbReference type="GO" id="GO:0044233">
    <property type="term" value="C:mitochondria-associated endoplasmic reticulum membrane contact site"/>
    <property type="evidence" value="ECO:0007669"/>
    <property type="project" value="TreeGrafter"/>
</dbReference>
<dbReference type="Gene3D" id="3.10.20.90">
    <property type="entry name" value="Phosphatidylinositol 3-kinase Catalytic Subunit, Chain A, domain 1"/>
    <property type="match status" value="1"/>
</dbReference>
<evidence type="ECO:0000259" key="7">
    <source>
        <dbReference type="Pfam" id="PF04106"/>
    </source>
</evidence>